<dbReference type="InterPro" id="IPR011009">
    <property type="entry name" value="Kinase-like_dom_sf"/>
</dbReference>
<keyword evidence="2" id="KW-1185">Reference proteome</keyword>
<dbReference type="Gene3D" id="1.10.510.10">
    <property type="entry name" value="Transferase(Phosphotransferase) domain 1"/>
    <property type="match status" value="1"/>
</dbReference>
<name>A0AAD1UAX6_EUPCR</name>
<evidence type="ECO:0000313" key="1">
    <source>
        <dbReference type="EMBL" id="CAI2362119.1"/>
    </source>
</evidence>
<organism evidence="1 2">
    <name type="scientific">Euplotes crassus</name>
    <dbReference type="NCBI Taxonomy" id="5936"/>
    <lineage>
        <taxon>Eukaryota</taxon>
        <taxon>Sar</taxon>
        <taxon>Alveolata</taxon>
        <taxon>Ciliophora</taxon>
        <taxon>Intramacronucleata</taxon>
        <taxon>Spirotrichea</taxon>
        <taxon>Hypotrichia</taxon>
        <taxon>Euplotida</taxon>
        <taxon>Euplotidae</taxon>
        <taxon>Moneuplotes</taxon>
    </lineage>
</organism>
<sequence length="382" mass="43887">MIKLCDILGSPTEEEWPEGHRLAERRGLIFPKCEKIDLSTILKRASKEAIELIEWMLKYNPLERPSASQLIIHPFFSSELEESMPKEKDIETFDSLKISRNGIRIRKNQKFQGLKPSINLTKGLEEFGSNLNSYPSIQGYQKVGGMQSPDRNSYPSMYQSTEESKYSEVDYNKFKDSALLANEKKRRKKNEPKEVVRSGLNSYQSLGDLKSDRVFKNAALNSIDKPPMIPRIPKMPIVSRIKDTQNKAKNNSLRRSNTYKNFKRVSEMDRASAPIDNNEFRFPSFPVQISPDPSLAHLQGYPPPQKLPPPVQPDEYYSLNRRDHSEVEQRRIGQYDHYDPPALAAQYSRSIIASDPFFQSAQNYATNHFPDLGYKYDKKGAG</sequence>
<reference evidence="1" key="1">
    <citation type="submission" date="2023-07" db="EMBL/GenBank/DDBJ databases">
        <authorList>
            <consortium name="AG Swart"/>
            <person name="Singh M."/>
            <person name="Singh A."/>
            <person name="Seah K."/>
            <person name="Emmerich C."/>
        </authorList>
    </citation>
    <scope>NUCLEOTIDE SEQUENCE</scope>
    <source>
        <strain evidence="1">DP1</strain>
    </source>
</reference>
<evidence type="ECO:0000313" key="2">
    <source>
        <dbReference type="Proteomes" id="UP001295684"/>
    </source>
</evidence>
<protein>
    <submittedName>
        <fullName evidence="1">Uncharacterized protein</fullName>
    </submittedName>
</protein>
<gene>
    <name evidence="1" type="ORF">ECRASSUSDP1_LOCUS3438</name>
</gene>
<accession>A0AAD1UAX6</accession>
<comment type="caution">
    <text evidence="1">The sequence shown here is derived from an EMBL/GenBank/DDBJ whole genome shotgun (WGS) entry which is preliminary data.</text>
</comment>
<dbReference type="SUPFAM" id="SSF56112">
    <property type="entry name" value="Protein kinase-like (PK-like)"/>
    <property type="match status" value="1"/>
</dbReference>
<proteinExistence type="predicted"/>
<dbReference type="EMBL" id="CAMPGE010003292">
    <property type="protein sequence ID" value="CAI2362119.1"/>
    <property type="molecule type" value="Genomic_DNA"/>
</dbReference>
<dbReference type="AlphaFoldDB" id="A0AAD1UAX6"/>
<dbReference type="Proteomes" id="UP001295684">
    <property type="component" value="Unassembled WGS sequence"/>
</dbReference>